<name>A0A177BW42_9PLEO</name>
<dbReference type="EMBL" id="KV441561">
    <property type="protein sequence ID" value="OAF99713.1"/>
    <property type="molecule type" value="Genomic_DNA"/>
</dbReference>
<organism evidence="1 2">
    <name type="scientific">Paraphaeosphaeria sporulosa</name>
    <dbReference type="NCBI Taxonomy" id="1460663"/>
    <lineage>
        <taxon>Eukaryota</taxon>
        <taxon>Fungi</taxon>
        <taxon>Dikarya</taxon>
        <taxon>Ascomycota</taxon>
        <taxon>Pezizomycotina</taxon>
        <taxon>Dothideomycetes</taxon>
        <taxon>Pleosporomycetidae</taxon>
        <taxon>Pleosporales</taxon>
        <taxon>Massarineae</taxon>
        <taxon>Didymosphaeriaceae</taxon>
        <taxon>Paraphaeosphaeria</taxon>
    </lineage>
</organism>
<gene>
    <name evidence="1" type="ORF">CC84DRAFT_379049</name>
</gene>
<dbReference type="GeneID" id="28769455"/>
<sequence>MIHDAGGRGWQLSKGSRSKAQGTRHDLLVITHYKCVRYESRCSQNELPTFHGRGWFDPSHVNVKRSRPPTTPAPLPTPSLPTHPHPILIPPRLLLRLLQQILHRLIQIQLDRTLGQNLAVDIALARRLLVLLEPHQQHLVLRLPAHPARRHNVVGARAPAGGAAEVELRVC</sequence>
<dbReference type="Proteomes" id="UP000077069">
    <property type="component" value="Unassembled WGS sequence"/>
</dbReference>
<dbReference type="RefSeq" id="XP_018030079.1">
    <property type="nucleotide sequence ID" value="XM_018185969.1"/>
</dbReference>
<keyword evidence="2" id="KW-1185">Reference proteome</keyword>
<dbReference type="InParanoid" id="A0A177BW42"/>
<evidence type="ECO:0000313" key="2">
    <source>
        <dbReference type="Proteomes" id="UP000077069"/>
    </source>
</evidence>
<proteinExistence type="predicted"/>
<dbReference type="AlphaFoldDB" id="A0A177BW42"/>
<accession>A0A177BW42</accession>
<protein>
    <submittedName>
        <fullName evidence="1">Uncharacterized protein</fullName>
    </submittedName>
</protein>
<reference evidence="1 2" key="1">
    <citation type="submission" date="2016-05" db="EMBL/GenBank/DDBJ databases">
        <title>Comparative analysis of secretome profiles of manganese(II)-oxidizing ascomycete fungi.</title>
        <authorList>
            <consortium name="DOE Joint Genome Institute"/>
            <person name="Zeiner C.A."/>
            <person name="Purvine S.O."/>
            <person name="Zink E.M."/>
            <person name="Wu S."/>
            <person name="Pasa-Tolic L."/>
            <person name="Chaput D.L."/>
            <person name="Haridas S."/>
            <person name="Grigoriev I.V."/>
            <person name="Santelli C.M."/>
            <person name="Hansel C.M."/>
        </authorList>
    </citation>
    <scope>NUCLEOTIDE SEQUENCE [LARGE SCALE GENOMIC DNA]</scope>
    <source>
        <strain evidence="1 2">AP3s5-JAC2a</strain>
    </source>
</reference>
<evidence type="ECO:0000313" key="1">
    <source>
        <dbReference type="EMBL" id="OAF99713.1"/>
    </source>
</evidence>